<evidence type="ECO:0000256" key="16">
    <source>
        <dbReference type="ARBA" id="ARBA00023209"/>
    </source>
</evidence>
<feature type="transmembrane region" description="Helical" evidence="19">
    <location>
        <begin position="169"/>
        <end position="190"/>
    </location>
</feature>
<evidence type="ECO:0000256" key="11">
    <source>
        <dbReference type="ARBA" id="ARBA00022692"/>
    </source>
</evidence>
<organism evidence="20 21">
    <name type="scientific">Sinorhizobium saheli</name>
    <dbReference type="NCBI Taxonomy" id="36856"/>
    <lineage>
        <taxon>Bacteria</taxon>
        <taxon>Pseudomonadati</taxon>
        <taxon>Pseudomonadota</taxon>
        <taxon>Alphaproteobacteria</taxon>
        <taxon>Hyphomicrobiales</taxon>
        <taxon>Rhizobiaceae</taxon>
        <taxon>Sinorhizobium/Ensifer group</taxon>
        <taxon>Sinorhizobium</taxon>
    </lineage>
</organism>
<evidence type="ECO:0000256" key="19">
    <source>
        <dbReference type="SAM" id="Phobius"/>
    </source>
</evidence>
<evidence type="ECO:0000256" key="10">
    <source>
        <dbReference type="ARBA" id="ARBA00022679"/>
    </source>
</evidence>
<keyword evidence="11 18" id="KW-0812">Transmembrane</keyword>
<evidence type="ECO:0000256" key="6">
    <source>
        <dbReference type="ARBA" id="ARBA00012487"/>
    </source>
</evidence>
<keyword evidence="13 19" id="KW-1133">Transmembrane helix</keyword>
<keyword evidence="16" id="KW-0594">Phospholipid biosynthesis</keyword>
<dbReference type="PANTHER" id="PTHR46382:SF1">
    <property type="entry name" value="PHOSPHATIDATE CYTIDYLYLTRANSFERASE"/>
    <property type="match status" value="1"/>
</dbReference>
<evidence type="ECO:0000313" key="20">
    <source>
        <dbReference type="EMBL" id="OAP45419.1"/>
    </source>
</evidence>
<name>A0A178YD82_SINSA</name>
<gene>
    <name evidence="20" type="ORF">ATB98_26445</name>
</gene>
<dbReference type="UniPathway" id="UPA00557">
    <property type="reaction ID" value="UER00614"/>
</dbReference>
<feature type="transmembrane region" description="Helical" evidence="19">
    <location>
        <begin position="12"/>
        <end position="43"/>
    </location>
</feature>
<comment type="similarity">
    <text evidence="5 18">Belongs to the CDS family.</text>
</comment>
<evidence type="ECO:0000256" key="14">
    <source>
        <dbReference type="ARBA" id="ARBA00023098"/>
    </source>
</evidence>
<keyword evidence="15 19" id="KW-0472">Membrane</keyword>
<dbReference type="GO" id="GO:0016024">
    <property type="term" value="P:CDP-diacylglycerol biosynthetic process"/>
    <property type="evidence" value="ECO:0007669"/>
    <property type="project" value="UniProtKB-UniPathway"/>
</dbReference>
<evidence type="ECO:0000256" key="12">
    <source>
        <dbReference type="ARBA" id="ARBA00022695"/>
    </source>
</evidence>
<keyword evidence="21" id="KW-1185">Reference proteome</keyword>
<dbReference type="Proteomes" id="UP000078507">
    <property type="component" value="Unassembled WGS sequence"/>
</dbReference>
<keyword evidence="12 18" id="KW-0548">Nucleotidyltransferase</keyword>
<comment type="caution">
    <text evidence="20">The sequence shown here is derived from an EMBL/GenBank/DDBJ whole genome shotgun (WGS) entry which is preliminary data.</text>
</comment>
<proteinExistence type="inferred from homology"/>
<evidence type="ECO:0000313" key="21">
    <source>
        <dbReference type="Proteomes" id="UP000078507"/>
    </source>
</evidence>
<evidence type="ECO:0000256" key="8">
    <source>
        <dbReference type="ARBA" id="ARBA00022475"/>
    </source>
</evidence>
<feature type="transmembrane region" description="Helical" evidence="19">
    <location>
        <begin position="103"/>
        <end position="122"/>
    </location>
</feature>
<dbReference type="InterPro" id="IPR000374">
    <property type="entry name" value="PC_trans"/>
</dbReference>
<dbReference type="STRING" id="36856.ATB98_26445"/>
<dbReference type="GO" id="GO:0005886">
    <property type="term" value="C:plasma membrane"/>
    <property type="evidence" value="ECO:0007669"/>
    <property type="project" value="UniProtKB-SubCell"/>
</dbReference>
<evidence type="ECO:0000256" key="18">
    <source>
        <dbReference type="RuleBase" id="RU003938"/>
    </source>
</evidence>
<dbReference type="PROSITE" id="PS01315">
    <property type="entry name" value="CDS"/>
    <property type="match status" value="1"/>
</dbReference>
<dbReference type="PANTHER" id="PTHR46382">
    <property type="entry name" value="PHOSPHATIDATE CYTIDYLYLTRANSFERASE"/>
    <property type="match status" value="1"/>
</dbReference>
<dbReference type="AlphaFoldDB" id="A0A178YD82"/>
<evidence type="ECO:0000256" key="9">
    <source>
        <dbReference type="ARBA" id="ARBA00022516"/>
    </source>
</evidence>
<evidence type="ECO:0000256" key="15">
    <source>
        <dbReference type="ARBA" id="ARBA00023136"/>
    </source>
</evidence>
<keyword evidence="9" id="KW-0444">Lipid biosynthesis</keyword>
<dbReference type="OrthoDB" id="9799199at2"/>
<evidence type="ECO:0000256" key="2">
    <source>
        <dbReference type="ARBA" id="ARBA00004651"/>
    </source>
</evidence>
<keyword evidence="14" id="KW-0443">Lipid metabolism</keyword>
<dbReference type="Pfam" id="PF01148">
    <property type="entry name" value="CTP_transf_1"/>
    <property type="match status" value="1"/>
</dbReference>
<evidence type="ECO:0000256" key="17">
    <source>
        <dbReference type="ARBA" id="ARBA00023264"/>
    </source>
</evidence>
<dbReference type="RefSeq" id="WP_066874229.1">
    <property type="nucleotide sequence ID" value="NZ_LNQB01000072.1"/>
</dbReference>
<comment type="pathway">
    <text evidence="3 18">Phospholipid metabolism; CDP-diacylglycerol biosynthesis; CDP-diacylglycerol from sn-glycerol 3-phosphate: step 3/3.</text>
</comment>
<dbReference type="EC" id="2.7.7.41" evidence="6 18"/>
<feature type="transmembrane region" description="Helical" evidence="19">
    <location>
        <begin position="128"/>
        <end position="149"/>
    </location>
</feature>
<keyword evidence="10 18" id="KW-0808">Transferase</keyword>
<comment type="catalytic activity">
    <reaction evidence="1 18">
        <text>a 1,2-diacyl-sn-glycero-3-phosphate + CTP + H(+) = a CDP-1,2-diacyl-sn-glycerol + diphosphate</text>
        <dbReference type="Rhea" id="RHEA:16229"/>
        <dbReference type="ChEBI" id="CHEBI:15378"/>
        <dbReference type="ChEBI" id="CHEBI:33019"/>
        <dbReference type="ChEBI" id="CHEBI:37563"/>
        <dbReference type="ChEBI" id="CHEBI:58332"/>
        <dbReference type="ChEBI" id="CHEBI:58608"/>
        <dbReference type="EC" id="2.7.7.41"/>
    </reaction>
</comment>
<keyword evidence="8" id="KW-1003">Cell membrane</keyword>
<keyword evidence="17" id="KW-1208">Phospholipid metabolism</keyword>
<feature type="transmembrane region" description="Helical" evidence="19">
    <location>
        <begin position="63"/>
        <end position="96"/>
    </location>
</feature>
<evidence type="ECO:0000256" key="4">
    <source>
        <dbReference type="ARBA" id="ARBA00005189"/>
    </source>
</evidence>
<evidence type="ECO:0000256" key="5">
    <source>
        <dbReference type="ARBA" id="ARBA00010185"/>
    </source>
</evidence>
<evidence type="ECO:0000256" key="7">
    <source>
        <dbReference type="ARBA" id="ARBA00019373"/>
    </source>
</evidence>
<evidence type="ECO:0000256" key="13">
    <source>
        <dbReference type="ARBA" id="ARBA00022989"/>
    </source>
</evidence>
<comment type="pathway">
    <text evidence="4">Lipid metabolism.</text>
</comment>
<accession>A0A178YD82</accession>
<protein>
    <recommendedName>
        <fullName evidence="7 18">Phosphatidate cytidylyltransferase</fullName>
        <ecNumber evidence="6 18">2.7.7.41</ecNumber>
    </recommendedName>
</protein>
<sequence length="277" mass="28895">MQTELKLRIASGVVLAAIALGATWAGGFAFQLLSVAIGLLVYYEWSTITKLPERDFQGNALGWLSQVVIAGLVLLGYMHVSLPALAVCVAAAALWVVIRGTSWWLPGGIVYAGLTGISLAAIRGADDLGLMAMLFVFAVVWATDIFAYFTGRTLGGPKLAPAISPGKTWSGAIGGTICGVLAGVAVFMAHFSLEDLRIPAIAFVLSVASQIGDLFESYVKRRFGVKDSSRLIPGHGGVMDRVDGLIFACIAALALVLGQTLVAGGREVVFGSVLLGP</sequence>
<dbReference type="EMBL" id="LNQB01000072">
    <property type="protein sequence ID" value="OAP45419.1"/>
    <property type="molecule type" value="Genomic_DNA"/>
</dbReference>
<evidence type="ECO:0000256" key="3">
    <source>
        <dbReference type="ARBA" id="ARBA00005119"/>
    </source>
</evidence>
<evidence type="ECO:0000256" key="1">
    <source>
        <dbReference type="ARBA" id="ARBA00001698"/>
    </source>
</evidence>
<feature type="transmembrane region" description="Helical" evidence="19">
    <location>
        <begin position="245"/>
        <end position="265"/>
    </location>
</feature>
<comment type="subcellular location">
    <subcellularLocation>
        <location evidence="2">Cell membrane</location>
        <topology evidence="2">Multi-pass membrane protein</topology>
    </subcellularLocation>
</comment>
<dbReference type="GO" id="GO:0004605">
    <property type="term" value="F:phosphatidate cytidylyltransferase activity"/>
    <property type="evidence" value="ECO:0007669"/>
    <property type="project" value="UniProtKB-EC"/>
</dbReference>
<reference evidence="20 21" key="1">
    <citation type="submission" date="2015-11" db="EMBL/GenBank/DDBJ databases">
        <title>Ensifer anhuiense sp. nov., an effective nitrogen fixation bacterium with Glycine soja.</title>
        <authorList>
            <person name="Yan H."/>
            <person name="Chen W."/>
        </authorList>
    </citation>
    <scope>NUCLEOTIDE SEQUENCE [LARGE SCALE GENOMIC DNA]</scope>
    <source>
        <strain evidence="20 21">LMG 7837</strain>
    </source>
</reference>